<keyword evidence="2" id="KW-1185">Reference proteome</keyword>
<proteinExistence type="predicted"/>
<protein>
    <submittedName>
        <fullName evidence="1">Uncharacterized protein</fullName>
    </submittedName>
</protein>
<reference evidence="1" key="1">
    <citation type="submission" date="2023-07" db="EMBL/GenBank/DDBJ databases">
        <title>Black Yeasts Isolated from many extreme environments.</title>
        <authorList>
            <person name="Coleine C."/>
            <person name="Stajich J.E."/>
            <person name="Selbmann L."/>
        </authorList>
    </citation>
    <scope>NUCLEOTIDE SEQUENCE</scope>
    <source>
        <strain evidence="1">CCFEE 5714</strain>
    </source>
</reference>
<accession>A0ACC3MPT4</accession>
<name>A0ACC3MPT4_9PEZI</name>
<dbReference type="EMBL" id="JAUTXU010000180">
    <property type="protein sequence ID" value="KAK3700794.1"/>
    <property type="molecule type" value="Genomic_DNA"/>
</dbReference>
<dbReference type="Proteomes" id="UP001281147">
    <property type="component" value="Unassembled WGS sequence"/>
</dbReference>
<sequence>MNGEASEEEDEAVKASTSSRFVDEPAFPTSSTGRQASDGAYQRSDSLGSEDERGSIGSDESSALGSFQGHLDFRGWKRFIRKSTAKVKVFRESLDSEGWKALLKTGSTKSEADIGRPAALNPTRADPYQERRDSFLASSSVADCINSRLNDEYIARSLQGQFAREGRERQNEVRARARRQRQHREASERANGAREASDASAARALHQQYEKEDRDRAQTAHRTERERRRLTQDVLARIIRRGRQRNCEESRW</sequence>
<comment type="caution">
    <text evidence="1">The sequence shown here is derived from an EMBL/GenBank/DDBJ whole genome shotgun (WGS) entry which is preliminary data.</text>
</comment>
<gene>
    <name evidence="1" type="ORF">LTR37_015766</name>
</gene>
<organism evidence="1 2">
    <name type="scientific">Vermiconidia calcicola</name>
    <dbReference type="NCBI Taxonomy" id="1690605"/>
    <lineage>
        <taxon>Eukaryota</taxon>
        <taxon>Fungi</taxon>
        <taxon>Dikarya</taxon>
        <taxon>Ascomycota</taxon>
        <taxon>Pezizomycotina</taxon>
        <taxon>Dothideomycetes</taxon>
        <taxon>Dothideomycetidae</taxon>
        <taxon>Mycosphaerellales</taxon>
        <taxon>Extremaceae</taxon>
        <taxon>Vermiconidia</taxon>
    </lineage>
</organism>
<evidence type="ECO:0000313" key="1">
    <source>
        <dbReference type="EMBL" id="KAK3700794.1"/>
    </source>
</evidence>
<evidence type="ECO:0000313" key="2">
    <source>
        <dbReference type="Proteomes" id="UP001281147"/>
    </source>
</evidence>